<protein>
    <submittedName>
        <fullName evidence="3">Uncharacterized protein</fullName>
    </submittedName>
</protein>
<feature type="non-terminal residue" evidence="3">
    <location>
        <position position="282"/>
    </location>
</feature>
<dbReference type="Proteomes" id="UP000045706">
    <property type="component" value="Unassembled WGS sequence"/>
</dbReference>
<name>A0A0G4MMA8_VERLO</name>
<evidence type="ECO:0000313" key="4">
    <source>
        <dbReference type="Proteomes" id="UP000045706"/>
    </source>
</evidence>
<keyword evidence="2" id="KW-0732">Signal</keyword>
<feature type="chain" id="PRO_5002567233" evidence="2">
    <location>
        <begin position="23"/>
        <end position="282"/>
    </location>
</feature>
<proteinExistence type="predicted"/>
<evidence type="ECO:0000256" key="2">
    <source>
        <dbReference type="SAM" id="SignalP"/>
    </source>
</evidence>
<feature type="region of interest" description="Disordered" evidence="1">
    <location>
        <begin position="263"/>
        <end position="282"/>
    </location>
</feature>
<feature type="signal peptide" evidence="2">
    <location>
        <begin position="1"/>
        <end position="22"/>
    </location>
</feature>
<dbReference type="AlphaFoldDB" id="A0A0G4MMA8"/>
<accession>A0A0G4MMA8</accession>
<organism evidence="3 4">
    <name type="scientific">Verticillium longisporum</name>
    <name type="common">Verticillium dahliae var. longisporum</name>
    <dbReference type="NCBI Taxonomy" id="100787"/>
    <lineage>
        <taxon>Eukaryota</taxon>
        <taxon>Fungi</taxon>
        <taxon>Dikarya</taxon>
        <taxon>Ascomycota</taxon>
        <taxon>Pezizomycotina</taxon>
        <taxon>Sordariomycetes</taxon>
        <taxon>Hypocreomycetidae</taxon>
        <taxon>Glomerellales</taxon>
        <taxon>Plectosphaerellaceae</taxon>
        <taxon>Verticillium</taxon>
    </lineage>
</organism>
<dbReference type="EMBL" id="CVQI01027779">
    <property type="protein sequence ID" value="CRK35309.1"/>
    <property type="molecule type" value="Genomic_DNA"/>
</dbReference>
<reference evidence="4" key="1">
    <citation type="submission" date="2015-05" db="EMBL/GenBank/DDBJ databases">
        <authorList>
            <person name="Fogelqvist Johan"/>
        </authorList>
    </citation>
    <scope>NUCLEOTIDE SEQUENCE [LARGE SCALE GENOMIC DNA]</scope>
</reference>
<sequence>MRRATWLSVAVQAGAGIVGVRAAELAGDGAREALGAGEAHGAAQLEDDDLALAVSVVGLVDAGDNGGDGGLDGGHGDLADVHHVQAHVARELLADGDAADAVAARVELGREGGDADLARQRADDAAGDAALGGDADVGHPVAGGVVHAARRHDGEDLPHAGLVDDALARRGVQAGVAERRRHHGEVAHVDVDGALPDVALDRLARVARDDARRLEHVADAHVAVGVAELGLVHLLVDVQLAAREPRERLEDALGALLGRRVGPHHERVGGDGAGIDHGVHRP</sequence>
<gene>
    <name evidence="3" type="ORF">BN1723_004095</name>
</gene>
<evidence type="ECO:0000313" key="3">
    <source>
        <dbReference type="EMBL" id="CRK35309.1"/>
    </source>
</evidence>
<evidence type="ECO:0000256" key="1">
    <source>
        <dbReference type="SAM" id="MobiDB-lite"/>
    </source>
</evidence>